<name>A0A1I8BD50_MELHA</name>
<accession>A0A1I8BD50</accession>
<feature type="domain" description="BPTI/Kunitz inhibitor" evidence="6">
    <location>
        <begin position="90"/>
        <end position="138"/>
    </location>
</feature>
<dbReference type="AlphaFoldDB" id="A0A1I8BD50"/>
<dbReference type="InterPro" id="IPR002223">
    <property type="entry name" value="Kunitz_BPTI"/>
</dbReference>
<evidence type="ECO:0000256" key="4">
    <source>
        <dbReference type="ARBA" id="ARBA00022900"/>
    </source>
</evidence>
<dbReference type="Pfam" id="PF00014">
    <property type="entry name" value="Kunitz_BPTI"/>
    <property type="match status" value="2"/>
</dbReference>
<dbReference type="InterPro" id="IPR020901">
    <property type="entry name" value="Prtase_inh_Kunz-CS"/>
</dbReference>
<dbReference type="OMA" id="WCKASFP"/>
<dbReference type="InterPro" id="IPR050098">
    <property type="entry name" value="TFPI/VKTCI-like"/>
</dbReference>
<keyword evidence="2" id="KW-0964">Secreted</keyword>
<evidence type="ECO:0000313" key="7">
    <source>
        <dbReference type="Proteomes" id="UP000095281"/>
    </source>
</evidence>
<dbReference type="PANTHER" id="PTHR10083">
    <property type="entry name" value="KUNITZ-TYPE PROTEASE INHIBITOR-RELATED"/>
    <property type="match status" value="1"/>
</dbReference>
<protein>
    <submittedName>
        <fullName evidence="8">BPTI/Kunitz inhibitor domain-containing protein</fullName>
    </submittedName>
</protein>
<dbReference type="Gene3D" id="4.10.410.10">
    <property type="entry name" value="Pancreatic trypsin inhibitor Kunitz domain"/>
    <property type="match status" value="2"/>
</dbReference>
<evidence type="ECO:0000313" key="8">
    <source>
        <dbReference type="WBParaSite" id="MhA1_Contig1890.frz3.gene1"/>
    </source>
</evidence>
<dbReference type="WBParaSite" id="MhA1_Contig1890.frz3.gene1">
    <property type="protein sequence ID" value="MhA1_Contig1890.frz3.gene1"/>
    <property type="gene ID" value="MhA1_Contig1890.frz3.gene1"/>
</dbReference>
<reference evidence="8" key="1">
    <citation type="submission" date="2016-11" db="UniProtKB">
        <authorList>
            <consortium name="WormBaseParasite"/>
        </authorList>
    </citation>
    <scope>IDENTIFICATION</scope>
</reference>
<comment type="subcellular location">
    <subcellularLocation>
        <location evidence="1">Secreted</location>
    </subcellularLocation>
</comment>
<dbReference type="PROSITE" id="PS00280">
    <property type="entry name" value="BPTI_KUNITZ_1"/>
    <property type="match status" value="2"/>
</dbReference>
<keyword evidence="4" id="KW-0722">Serine protease inhibitor</keyword>
<organism evidence="7 8">
    <name type="scientific">Meloidogyne hapla</name>
    <name type="common">Root-knot nematode worm</name>
    <dbReference type="NCBI Taxonomy" id="6305"/>
    <lineage>
        <taxon>Eukaryota</taxon>
        <taxon>Metazoa</taxon>
        <taxon>Ecdysozoa</taxon>
        <taxon>Nematoda</taxon>
        <taxon>Chromadorea</taxon>
        <taxon>Rhabditida</taxon>
        <taxon>Tylenchina</taxon>
        <taxon>Tylenchomorpha</taxon>
        <taxon>Tylenchoidea</taxon>
        <taxon>Meloidogynidae</taxon>
        <taxon>Meloidogyninae</taxon>
        <taxon>Meloidogyne</taxon>
    </lineage>
</organism>
<dbReference type="GO" id="GO:0004867">
    <property type="term" value="F:serine-type endopeptidase inhibitor activity"/>
    <property type="evidence" value="ECO:0007669"/>
    <property type="project" value="UniProtKB-KW"/>
</dbReference>
<dbReference type="Proteomes" id="UP000095281">
    <property type="component" value="Unplaced"/>
</dbReference>
<evidence type="ECO:0000256" key="3">
    <source>
        <dbReference type="ARBA" id="ARBA00022690"/>
    </source>
</evidence>
<keyword evidence="7" id="KW-1185">Reference proteome</keyword>
<dbReference type="FunFam" id="4.10.410.10:FF:000020">
    <property type="entry name" value="Collagen, type VI, alpha 3"/>
    <property type="match status" value="2"/>
</dbReference>
<proteinExistence type="predicted"/>
<dbReference type="SUPFAM" id="SSF57362">
    <property type="entry name" value="BPTI-like"/>
    <property type="match status" value="2"/>
</dbReference>
<dbReference type="PROSITE" id="PS50279">
    <property type="entry name" value="BPTI_KUNITZ_2"/>
    <property type="match status" value="2"/>
</dbReference>
<dbReference type="GO" id="GO:0005615">
    <property type="term" value="C:extracellular space"/>
    <property type="evidence" value="ECO:0007669"/>
    <property type="project" value="TreeGrafter"/>
</dbReference>
<evidence type="ECO:0000256" key="1">
    <source>
        <dbReference type="ARBA" id="ARBA00004613"/>
    </source>
</evidence>
<evidence type="ECO:0000259" key="6">
    <source>
        <dbReference type="PROSITE" id="PS50279"/>
    </source>
</evidence>
<dbReference type="CDD" id="cd00109">
    <property type="entry name" value="Kunitz-type"/>
    <property type="match status" value="2"/>
</dbReference>
<dbReference type="PRINTS" id="PR00759">
    <property type="entry name" value="BASICPTASE"/>
</dbReference>
<evidence type="ECO:0000256" key="2">
    <source>
        <dbReference type="ARBA" id="ARBA00022525"/>
    </source>
</evidence>
<evidence type="ECO:0000256" key="5">
    <source>
        <dbReference type="ARBA" id="ARBA00023157"/>
    </source>
</evidence>
<keyword evidence="5" id="KW-1015">Disulfide bond</keyword>
<feature type="domain" description="BPTI/Kunitz inhibitor" evidence="6">
    <location>
        <begin position="39"/>
        <end position="87"/>
    </location>
</feature>
<keyword evidence="3" id="KW-0646">Protease inhibitor</keyword>
<dbReference type="SMART" id="SM00131">
    <property type="entry name" value="KU"/>
    <property type="match status" value="2"/>
</dbReference>
<dbReference type="PANTHER" id="PTHR10083:SF381">
    <property type="entry name" value="BPTI_KUNITZ INHIBITOR DOMAIN-CONTAINING PROTEIN"/>
    <property type="match status" value="1"/>
</dbReference>
<sequence>MVNADNYNIPKFCQLEQVVGPCLALFPRWWHENGQCKICELDKVVGPCKALIPRWWYDNGECKPFNYGGCGGNDNNFETLEECQKTCNVCNLEKDPGPCEALMTRWWFDNGECKKFDYGGCRGNGNNFKTLEECQQKCQVS</sequence>
<dbReference type="InterPro" id="IPR036880">
    <property type="entry name" value="Kunitz_BPTI_sf"/>
</dbReference>